<dbReference type="Proteomes" id="UP001162992">
    <property type="component" value="Chromosome 17"/>
</dbReference>
<comment type="caution">
    <text evidence="1">The sequence shown here is derived from an EMBL/GenBank/DDBJ whole genome shotgun (WGS) entry which is preliminary data.</text>
</comment>
<name>A0ACC2B6X3_DIPCM</name>
<organism evidence="1 2">
    <name type="scientific">Diphasiastrum complanatum</name>
    <name type="common">Issler's clubmoss</name>
    <name type="synonym">Lycopodium complanatum</name>
    <dbReference type="NCBI Taxonomy" id="34168"/>
    <lineage>
        <taxon>Eukaryota</taxon>
        <taxon>Viridiplantae</taxon>
        <taxon>Streptophyta</taxon>
        <taxon>Embryophyta</taxon>
        <taxon>Tracheophyta</taxon>
        <taxon>Lycopodiopsida</taxon>
        <taxon>Lycopodiales</taxon>
        <taxon>Lycopodiaceae</taxon>
        <taxon>Lycopodioideae</taxon>
        <taxon>Diphasiastrum</taxon>
    </lineage>
</organism>
<dbReference type="EMBL" id="CM055108">
    <property type="protein sequence ID" value="KAJ7525144.1"/>
    <property type="molecule type" value="Genomic_DNA"/>
</dbReference>
<keyword evidence="2" id="KW-1185">Reference proteome</keyword>
<gene>
    <name evidence="1" type="ORF">O6H91_17G038400</name>
</gene>
<proteinExistence type="predicted"/>
<sequence length="65" mass="7599">MHTYRPNLAFPIYALAQFSNNPRKYHWELAKRVLRYLKMSVGFGIVYSKPDESIVKAYSDATWAS</sequence>
<evidence type="ECO:0000313" key="2">
    <source>
        <dbReference type="Proteomes" id="UP001162992"/>
    </source>
</evidence>
<evidence type="ECO:0000313" key="1">
    <source>
        <dbReference type="EMBL" id="KAJ7525144.1"/>
    </source>
</evidence>
<accession>A0ACC2B6X3</accession>
<protein>
    <submittedName>
        <fullName evidence="1">Uncharacterized protein</fullName>
    </submittedName>
</protein>
<reference evidence="2" key="1">
    <citation type="journal article" date="2024" name="Proc. Natl. Acad. Sci. U.S.A.">
        <title>Extraordinary preservation of gene collinearity over three hundred million years revealed in homosporous lycophytes.</title>
        <authorList>
            <person name="Li C."/>
            <person name="Wickell D."/>
            <person name="Kuo L.Y."/>
            <person name="Chen X."/>
            <person name="Nie B."/>
            <person name="Liao X."/>
            <person name="Peng D."/>
            <person name="Ji J."/>
            <person name="Jenkins J."/>
            <person name="Williams M."/>
            <person name="Shu S."/>
            <person name="Plott C."/>
            <person name="Barry K."/>
            <person name="Rajasekar S."/>
            <person name="Grimwood J."/>
            <person name="Han X."/>
            <person name="Sun S."/>
            <person name="Hou Z."/>
            <person name="He W."/>
            <person name="Dai G."/>
            <person name="Sun C."/>
            <person name="Schmutz J."/>
            <person name="Leebens-Mack J.H."/>
            <person name="Li F.W."/>
            <person name="Wang L."/>
        </authorList>
    </citation>
    <scope>NUCLEOTIDE SEQUENCE [LARGE SCALE GENOMIC DNA]</scope>
    <source>
        <strain evidence="2">cv. PW_Plant_1</strain>
    </source>
</reference>